<gene>
    <name evidence="2" type="ORF">X975_20166</name>
</gene>
<feature type="region of interest" description="Disordered" evidence="1">
    <location>
        <begin position="236"/>
        <end position="265"/>
    </location>
</feature>
<feature type="compositionally biased region" description="Basic and acidic residues" evidence="1">
    <location>
        <begin position="294"/>
        <end position="303"/>
    </location>
</feature>
<dbReference type="AlphaFoldDB" id="A0A087TLB0"/>
<keyword evidence="3" id="KW-1185">Reference proteome</keyword>
<feature type="region of interest" description="Disordered" evidence="1">
    <location>
        <begin position="277"/>
        <end position="303"/>
    </location>
</feature>
<reference evidence="2 3" key="1">
    <citation type="submission" date="2013-11" db="EMBL/GenBank/DDBJ databases">
        <title>Genome sequencing of Stegodyphus mimosarum.</title>
        <authorList>
            <person name="Bechsgaard J."/>
        </authorList>
    </citation>
    <scope>NUCLEOTIDE SEQUENCE [LARGE SCALE GENOMIC DNA]</scope>
</reference>
<feature type="compositionally biased region" description="Basic and acidic residues" evidence="1">
    <location>
        <begin position="239"/>
        <end position="256"/>
    </location>
</feature>
<evidence type="ECO:0000313" key="3">
    <source>
        <dbReference type="Proteomes" id="UP000054359"/>
    </source>
</evidence>
<sequence>MVRDSLVKDSLYPPRLYEDSFLYHFECWKKVHSHAEQEEIEKYRKLLSKNESSMSYRPYREGNEETQGVELASHKSILNGRIDDLNQWIKKEFKVESTVQVISARQNRRSLPSARNPHMQQVVVKIPKTTNLASGDNQSVAQHRSTFSQPFRSYKANRPTNMKCLSMLMTSRNNTVNGKSDAGEKLETRNMNQNNTAEEAYSNYYINKSINIVDLKSNQTKSLQDSVPAETHLTAAISDSKEDNDNTIENTRKDQSFPKQRSKIPILDIHYQRSREFARKPQLSNTIHGSYKKNTAEKTQNRN</sequence>
<evidence type="ECO:0000313" key="2">
    <source>
        <dbReference type="EMBL" id="KFM65899.1"/>
    </source>
</evidence>
<dbReference type="Proteomes" id="UP000054359">
    <property type="component" value="Unassembled WGS sequence"/>
</dbReference>
<organism evidence="2 3">
    <name type="scientific">Stegodyphus mimosarum</name>
    <name type="common">African social velvet spider</name>
    <dbReference type="NCBI Taxonomy" id="407821"/>
    <lineage>
        <taxon>Eukaryota</taxon>
        <taxon>Metazoa</taxon>
        <taxon>Ecdysozoa</taxon>
        <taxon>Arthropoda</taxon>
        <taxon>Chelicerata</taxon>
        <taxon>Arachnida</taxon>
        <taxon>Araneae</taxon>
        <taxon>Araneomorphae</taxon>
        <taxon>Entelegynae</taxon>
        <taxon>Eresoidea</taxon>
        <taxon>Eresidae</taxon>
        <taxon>Stegodyphus</taxon>
    </lineage>
</organism>
<accession>A0A087TLB0</accession>
<name>A0A087TLB0_STEMI</name>
<feature type="non-terminal residue" evidence="2">
    <location>
        <position position="303"/>
    </location>
</feature>
<proteinExistence type="predicted"/>
<evidence type="ECO:0000256" key="1">
    <source>
        <dbReference type="SAM" id="MobiDB-lite"/>
    </source>
</evidence>
<protein>
    <submittedName>
        <fullName evidence="2">Uncharacterized protein</fullName>
    </submittedName>
</protein>
<dbReference type="EMBL" id="KK115741">
    <property type="protein sequence ID" value="KFM65899.1"/>
    <property type="molecule type" value="Genomic_DNA"/>
</dbReference>